<proteinExistence type="inferred from homology"/>
<dbReference type="Gene3D" id="3.40.50.1460">
    <property type="match status" value="1"/>
</dbReference>
<dbReference type="PANTHER" id="PTHR22576:SF37">
    <property type="entry name" value="MUCOSA-ASSOCIATED LYMPHOID TISSUE LYMPHOMA TRANSLOCATION PROTEIN 1"/>
    <property type="match status" value="1"/>
</dbReference>
<reference evidence="3 4" key="1">
    <citation type="submission" date="2019-12" db="EMBL/GenBank/DDBJ databases">
        <title>Complete genome sequence of Algicella marina strain 9Alg 56(T) isolated from the red alga Tichocarpus crinitus.</title>
        <authorList>
            <person name="Kim S.-G."/>
            <person name="Nedashkovskaya O.I."/>
        </authorList>
    </citation>
    <scope>NUCLEOTIDE SEQUENCE [LARGE SCALE GENOMIC DNA]</scope>
    <source>
        <strain evidence="3 4">9Alg 56</strain>
    </source>
</reference>
<evidence type="ECO:0000313" key="3">
    <source>
        <dbReference type="EMBL" id="QHQ36556.1"/>
    </source>
</evidence>
<dbReference type="InterPro" id="IPR052039">
    <property type="entry name" value="Caspase-related_regulators"/>
</dbReference>
<protein>
    <submittedName>
        <fullName evidence="3">Peptidase C14, caspase catalytic subunit p20</fullName>
    </submittedName>
</protein>
<dbReference type="PANTHER" id="PTHR22576">
    <property type="entry name" value="MUCOSA ASSOCIATED LYMPHOID TISSUE LYMPHOMA TRANSLOCATION PROTEIN 1/PARACASPASE"/>
    <property type="match status" value="1"/>
</dbReference>
<dbReference type="PROSITE" id="PS50208">
    <property type="entry name" value="CASPASE_P20"/>
    <property type="match status" value="1"/>
</dbReference>
<comment type="similarity">
    <text evidence="1">Belongs to the peptidase C14A family.</text>
</comment>
<dbReference type="InterPro" id="IPR001309">
    <property type="entry name" value="Pept_C14_p20"/>
</dbReference>
<dbReference type="EMBL" id="CP046620">
    <property type="protein sequence ID" value="QHQ36556.1"/>
    <property type="molecule type" value="Genomic_DNA"/>
</dbReference>
<dbReference type="InterPro" id="IPR029030">
    <property type="entry name" value="Caspase-like_dom_sf"/>
</dbReference>
<evidence type="ECO:0000259" key="2">
    <source>
        <dbReference type="PROSITE" id="PS50208"/>
    </source>
</evidence>
<name>A0A6P1T4Z7_9RHOB</name>
<keyword evidence="4" id="KW-1185">Reference proteome</keyword>
<sequence>MLRMIVLGLAMCSWATVVSAEKRIALVIGNGDYETIASLKNPVADAELIASTLEQLDFEVTLASNSNLQELRKTIADFGRELRSAGRDATGLFYYAGHGVQSFGTNYILPVDTELTDAADLDLVALEAGSVLRQMFSAKNKTNIFILDACRDNPFESIPEFSDTGLAEMKAPTGTYMAFATAPGAVAMDGRSGGNSAFSAALAKALSVENSPIEQVFKTVRVDVLAQTRGAQTPWSTSSLTDEFIFAKSDEPAPSSDPELQAWEAVRQSRDALQITLFMRSNPNSAFFDEARSLLAEVIAEELAPTDVASTRTAAPIASEEDLIEAARVSGSLSDYEAYLQAYPNGTYAELAQYEVSVLREKAAENGETLPSPVPAATVATAPSETAPVTLTSPVAAGPEQLVGMTIPEIILSRPLFPPIEDLPEEFWAEKTCSDCHQWNPERLCTQAQVYLGTNQERSLSKQHPFGGAFKKHLQLWASNDCR</sequence>
<dbReference type="Proteomes" id="UP000464495">
    <property type="component" value="Chromosome"/>
</dbReference>
<dbReference type="GO" id="GO:0006508">
    <property type="term" value="P:proteolysis"/>
    <property type="evidence" value="ECO:0007669"/>
    <property type="project" value="InterPro"/>
</dbReference>
<evidence type="ECO:0000313" key="4">
    <source>
        <dbReference type="Proteomes" id="UP000464495"/>
    </source>
</evidence>
<dbReference type="KEGG" id="amaq:GO499_15935"/>
<dbReference type="SMART" id="SM00115">
    <property type="entry name" value="CASc"/>
    <property type="match status" value="1"/>
</dbReference>
<dbReference type="AlphaFoldDB" id="A0A6P1T4Z7"/>
<dbReference type="InterPro" id="IPR011600">
    <property type="entry name" value="Pept_C14_caspase"/>
</dbReference>
<organism evidence="3 4">
    <name type="scientific">Algicella marina</name>
    <dbReference type="NCBI Taxonomy" id="2683284"/>
    <lineage>
        <taxon>Bacteria</taxon>
        <taxon>Pseudomonadati</taxon>
        <taxon>Pseudomonadota</taxon>
        <taxon>Alphaproteobacteria</taxon>
        <taxon>Rhodobacterales</taxon>
        <taxon>Paracoccaceae</taxon>
        <taxon>Algicella</taxon>
    </lineage>
</organism>
<evidence type="ECO:0000256" key="1">
    <source>
        <dbReference type="ARBA" id="ARBA00010134"/>
    </source>
</evidence>
<dbReference type="SUPFAM" id="SSF52129">
    <property type="entry name" value="Caspase-like"/>
    <property type="match status" value="1"/>
</dbReference>
<dbReference type="InterPro" id="IPR015917">
    <property type="entry name" value="Pept_C14A"/>
</dbReference>
<feature type="domain" description="Caspase family p20" evidence="2">
    <location>
        <begin position="21"/>
        <end position="154"/>
    </location>
</feature>
<accession>A0A6P1T4Z7</accession>
<dbReference type="RefSeq" id="WP_161863102.1">
    <property type="nucleotide sequence ID" value="NZ_CP046620.1"/>
</dbReference>
<gene>
    <name evidence="3" type="ORF">GO499_15935</name>
</gene>
<dbReference type="Pfam" id="PF00656">
    <property type="entry name" value="Peptidase_C14"/>
    <property type="match status" value="1"/>
</dbReference>
<dbReference type="GO" id="GO:0004197">
    <property type="term" value="F:cysteine-type endopeptidase activity"/>
    <property type="evidence" value="ECO:0007669"/>
    <property type="project" value="InterPro"/>
</dbReference>